<dbReference type="AlphaFoldDB" id="A0A9P6B292"/>
<dbReference type="SUPFAM" id="SSF53474">
    <property type="entry name" value="alpha/beta-Hydrolases"/>
    <property type="match status" value="2"/>
</dbReference>
<dbReference type="Pfam" id="PF12697">
    <property type="entry name" value="Abhydrolase_6"/>
    <property type="match status" value="1"/>
</dbReference>
<comment type="caution">
    <text evidence="3">The sequence shown here is derived from an EMBL/GenBank/DDBJ whole genome shotgun (WGS) entry which is preliminary data.</text>
</comment>
<accession>A0A9P6B292</accession>
<dbReference type="Proteomes" id="UP000886523">
    <property type="component" value="Unassembled WGS sequence"/>
</dbReference>
<organism evidence="3 4">
    <name type="scientific">Hydnum rufescens UP504</name>
    <dbReference type="NCBI Taxonomy" id="1448309"/>
    <lineage>
        <taxon>Eukaryota</taxon>
        <taxon>Fungi</taxon>
        <taxon>Dikarya</taxon>
        <taxon>Basidiomycota</taxon>
        <taxon>Agaricomycotina</taxon>
        <taxon>Agaricomycetes</taxon>
        <taxon>Cantharellales</taxon>
        <taxon>Hydnaceae</taxon>
        <taxon>Hydnum</taxon>
    </lineage>
</organism>
<protein>
    <recommendedName>
        <fullName evidence="2">AB hydrolase-1 domain-containing protein</fullName>
    </recommendedName>
</protein>
<evidence type="ECO:0000259" key="2">
    <source>
        <dbReference type="Pfam" id="PF12697"/>
    </source>
</evidence>
<evidence type="ECO:0000256" key="1">
    <source>
        <dbReference type="SAM" id="MobiDB-lite"/>
    </source>
</evidence>
<sequence>MPSIPPPSTSVRVPPHPSRKVRDIPSVSPKFESYPALPSAPRSPHFIPGYNLTTHIIPSAYPRQSFRELRRYPQLESISSFPPSAEGKTEREARALDIRSKMKRKWDTIIHLRDGSDRSEALGDDEESPVLWNVVNRYARIGPIKRKSDMAVTLIAVHAIGLHKESWEPTIKHIISLCDRPTSNIHVDEVWALDPVNSGDSALLNEKYLGDFCAFSFVFIVSPMDSDGGTGTVDGIDHARDFLNFAENFVPEGSFVASPHPLPVYLDRVSSDCASQRRKYGFHDRNVLGIGHSIGGCIIASAACANPRLFQSLTLIDPMILPHGNSGVDCLVLRPLLRRLSWSSREEAKAHFSRNPGFKAWDPEVLDLYVQYALVDIPRSEGGGVRLKMSGFQEAADCAGSRFVQETYQHLGRLDEKVKLRWIMPTVPLNGDPPEYRQAMVWRRPANSSSVILDLSHLMVQLAPRVIAKEVVAGWRVMHGDPASSRL</sequence>
<reference evidence="3" key="1">
    <citation type="journal article" date="2020" name="Nat. Commun.">
        <title>Large-scale genome sequencing of mycorrhizal fungi provides insights into the early evolution of symbiotic traits.</title>
        <authorList>
            <person name="Miyauchi S."/>
            <person name="Kiss E."/>
            <person name="Kuo A."/>
            <person name="Drula E."/>
            <person name="Kohler A."/>
            <person name="Sanchez-Garcia M."/>
            <person name="Morin E."/>
            <person name="Andreopoulos B."/>
            <person name="Barry K.W."/>
            <person name="Bonito G."/>
            <person name="Buee M."/>
            <person name="Carver A."/>
            <person name="Chen C."/>
            <person name="Cichocki N."/>
            <person name="Clum A."/>
            <person name="Culley D."/>
            <person name="Crous P.W."/>
            <person name="Fauchery L."/>
            <person name="Girlanda M."/>
            <person name="Hayes R.D."/>
            <person name="Keri Z."/>
            <person name="LaButti K."/>
            <person name="Lipzen A."/>
            <person name="Lombard V."/>
            <person name="Magnuson J."/>
            <person name="Maillard F."/>
            <person name="Murat C."/>
            <person name="Nolan M."/>
            <person name="Ohm R.A."/>
            <person name="Pangilinan J."/>
            <person name="Pereira M.F."/>
            <person name="Perotto S."/>
            <person name="Peter M."/>
            <person name="Pfister S."/>
            <person name="Riley R."/>
            <person name="Sitrit Y."/>
            <person name="Stielow J.B."/>
            <person name="Szollosi G."/>
            <person name="Zifcakova L."/>
            <person name="Stursova M."/>
            <person name="Spatafora J.W."/>
            <person name="Tedersoo L."/>
            <person name="Vaario L.M."/>
            <person name="Yamada A."/>
            <person name="Yan M."/>
            <person name="Wang P."/>
            <person name="Xu J."/>
            <person name="Bruns T."/>
            <person name="Baldrian P."/>
            <person name="Vilgalys R."/>
            <person name="Dunand C."/>
            <person name="Henrissat B."/>
            <person name="Grigoriev I.V."/>
            <person name="Hibbett D."/>
            <person name="Nagy L.G."/>
            <person name="Martin F.M."/>
        </authorList>
    </citation>
    <scope>NUCLEOTIDE SEQUENCE</scope>
    <source>
        <strain evidence="3">UP504</strain>
    </source>
</reference>
<feature type="domain" description="AB hydrolase-1" evidence="2">
    <location>
        <begin position="155"/>
        <end position="469"/>
    </location>
</feature>
<name>A0A9P6B292_9AGAM</name>
<evidence type="ECO:0000313" key="4">
    <source>
        <dbReference type="Proteomes" id="UP000886523"/>
    </source>
</evidence>
<dbReference type="InterPro" id="IPR000073">
    <property type="entry name" value="AB_hydrolase_1"/>
</dbReference>
<dbReference type="InterPro" id="IPR029058">
    <property type="entry name" value="AB_hydrolase_fold"/>
</dbReference>
<evidence type="ECO:0000313" key="3">
    <source>
        <dbReference type="EMBL" id="KAF9516047.1"/>
    </source>
</evidence>
<dbReference type="EMBL" id="MU128944">
    <property type="protein sequence ID" value="KAF9516047.1"/>
    <property type="molecule type" value="Genomic_DNA"/>
</dbReference>
<proteinExistence type="predicted"/>
<dbReference type="Gene3D" id="3.40.50.1820">
    <property type="entry name" value="alpha/beta hydrolase"/>
    <property type="match status" value="1"/>
</dbReference>
<keyword evidence="4" id="KW-1185">Reference proteome</keyword>
<feature type="region of interest" description="Disordered" evidence="1">
    <location>
        <begin position="1"/>
        <end position="28"/>
    </location>
</feature>
<gene>
    <name evidence="3" type="ORF">BS47DRAFT_1360619</name>
</gene>
<dbReference type="OrthoDB" id="94039at2759"/>